<reference evidence="1 2" key="1">
    <citation type="submission" date="2018-12" db="EMBL/GenBank/DDBJ databases">
        <title>Amycolatopsis eburnea sp. nov. actinomycete associate with arbuscular mycorrhiza fungal spore.</title>
        <authorList>
            <person name="Lumyong S."/>
            <person name="Chaiya L."/>
        </authorList>
    </citation>
    <scope>NUCLEOTIDE SEQUENCE [LARGE SCALE GENOMIC DNA]</scope>
    <source>
        <strain evidence="1 2">GLM-1</strain>
    </source>
</reference>
<accession>A0A427TPU8</accession>
<name>A0A427TPU8_9PSEU</name>
<comment type="caution">
    <text evidence="1">The sequence shown here is derived from an EMBL/GenBank/DDBJ whole genome shotgun (WGS) entry which is preliminary data.</text>
</comment>
<proteinExistence type="predicted"/>
<dbReference type="EMBL" id="RSEC01000006">
    <property type="protein sequence ID" value="RSD26338.1"/>
    <property type="molecule type" value="Genomic_DNA"/>
</dbReference>
<gene>
    <name evidence="1" type="ORF">EIY87_00295</name>
</gene>
<dbReference type="OrthoDB" id="4762400at2"/>
<organism evidence="1 2">
    <name type="scientific">Amycolatopsis eburnea</name>
    <dbReference type="NCBI Taxonomy" id="2267691"/>
    <lineage>
        <taxon>Bacteria</taxon>
        <taxon>Bacillati</taxon>
        <taxon>Actinomycetota</taxon>
        <taxon>Actinomycetes</taxon>
        <taxon>Pseudonocardiales</taxon>
        <taxon>Pseudonocardiaceae</taxon>
        <taxon>Amycolatopsis</taxon>
    </lineage>
</organism>
<keyword evidence="2" id="KW-1185">Reference proteome</keyword>
<dbReference type="RefSeq" id="WP_125305595.1">
    <property type="nucleotide sequence ID" value="NZ_RSEC01000006.1"/>
</dbReference>
<sequence length="83" mass="9012">MPDSTDITAQSLQLFLSFARDAPNWSGEPLVCGLGAEGRGNLTQLKRAGLLRTFDYDGDTFVQFTPAGIELAAQHGITLRDTR</sequence>
<evidence type="ECO:0000313" key="1">
    <source>
        <dbReference type="EMBL" id="RSD26338.1"/>
    </source>
</evidence>
<evidence type="ECO:0008006" key="3">
    <source>
        <dbReference type="Google" id="ProtNLM"/>
    </source>
</evidence>
<dbReference type="AlphaFoldDB" id="A0A427TPU8"/>
<evidence type="ECO:0000313" key="2">
    <source>
        <dbReference type="Proteomes" id="UP000267081"/>
    </source>
</evidence>
<dbReference type="Proteomes" id="UP000267081">
    <property type="component" value="Unassembled WGS sequence"/>
</dbReference>
<protein>
    <recommendedName>
        <fullName evidence="3">ArsR family transcriptional regulator</fullName>
    </recommendedName>
</protein>